<feature type="domain" description="Reverse transcriptase Ty1/copia-type" evidence="1">
    <location>
        <begin position="1"/>
        <end position="118"/>
    </location>
</feature>
<name>A0A8K0CWT9_IGNLU</name>
<keyword evidence="3" id="KW-1185">Reference proteome</keyword>
<proteinExistence type="predicted"/>
<protein>
    <recommendedName>
        <fullName evidence="1">Reverse transcriptase Ty1/copia-type domain-containing protein</fullName>
    </recommendedName>
</protein>
<evidence type="ECO:0000313" key="2">
    <source>
        <dbReference type="EMBL" id="KAF2895193.1"/>
    </source>
</evidence>
<reference evidence="2" key="1">
    <citation type="submission" date="2019-08" db="EMBL/GenBank/DDBJ databases">
        <title>The genome of the North American firefly Photinus pyralis.</title>
        <authorList>
            <consortium name="Photinus pyralis genome working group"/>
            <person name="Fallon T.R."/>
            <person name="Sander Lower S.E."/>
            <person name="Weng J.-K."/>
        </authorList>
    </citation>
    <scope>NUCLEOTIDE SEQUENCE</scope>
    <source>
        <strain evidence="2">TRF0915ILg1</strain>
        <tissue evidence="2">Whole body</tissue>
    </source>
</reference>
<dbReference type="Proteomes" id="UP000801492">
    <property type="component" value="Unassembled WGS sequence"/>
</dbReference>
<accession>A0A8K0CWT9</accession>
<evidence type="ECO:0000259" key="1">
    <source>
        <dbReference type="Pfam" id="PF07727"/>
    </source>
</evidence>
<gene>
    <name evidence="2" type="ORF">ILUMI_10981</name>
</gene>
<organism evidence="2 3">
    <name type="scientific">Ignelater luminosus</name>
    <name type="common">Cucubano</name>
    <name type="synonym">Pyrophorus luminosus</name>
    <dbReference type="NCBI Taxonomy" id="2038154"/>
    <lineage>
        <taxon>Eukaryota</taxon>
        <taxon>Metazoa</taxon>
        <taxon>Ecdysozoa</taxon>
        <taxon>Arthropoda</taxon>
        <taxon>Hexapoda</taxon>
        <taxon>Insecta</taxon>
        <taxon>Pterygota</taxon>
        <taxon>Neoptera</taxon>
        <taxon>Endopterygota</taxon>
        <taxon>Coleoptera</taxon>
        <taxon>Polyphaga</taxon>
        <taxon>Elateriformia</taxon>
        <taxon>Elateroidea</taxon>
        <taxon>Elateridae</taxon>
        <taxon>Agrypninae</taxon>
        <taxon>Pyrophorini</taxon>
        <taxon>Ignelater</taxon>
    </lineage>
</organism>
<dbReference type="Pfam" id="PF07727">
    <property type="entry name" value="RVT_2"/>
    <property type="match status" value="1"/>
</dbReference>
<dbReference type="InterPro" id="IPR013103">
    <property type="entry name" value="RVT_2"/>
</dbReference>
<dbReference type="EMBL" id="VTPC01006144">
    <property type="protein sequence ID" value="KAF2895193.1"/>
    <property type="molecule type" value="Genomic_DNA"/>
</dbReference>
<dbReference type="OrthoDB" id="6768824at2759"/>
<dbReference type="AlphaFoldDB" id="A0A8K0CWT9"/>
<comment type="caution">
    <text evidence="2">The sequence shown here is derived from an EMBL/GenBank/DDBJ whole genome shotgun (WGS) entry which is preliminary data.</text>
</comment>
<evidence type="ECO:0000313" key="3">
    <source>
        <dbReference type="Proteomes" id="UP000801492"/>
    </source>
</evidence>
<sequence length="122" mass="14307">MVQPQGFVEDEKEDYVCKLQKSIYGLKRAARAWNDKINEKLISLGFRRGKSDCWLYSRKEENGWTYLLMYVDDFLLTNIDKSIIAKVAEQIEEEIEIKCLGNVEKYVGINLEKDSDGVYWIN</sequence>